<dbReference type="SUPFAM" id="SSF56112">
    <property type="entry name" value="Protein kinase-like (PK-like)"/>
    <property type="match status" value="1"/>
</dbReference>
<keyword evidence="6 10" id="KW-0067">ATP-binding</keyword>
<feature type="domain" description="Protein kinase" evidence="12">
    <location>
        <begin position="214"/>
        <end position="643"/>
    </location>
</feature>
<feature type="region of interest" description="Disordered" evidence="11">
    <location>
        <begin position="1"/>
        <end position="35"/>
    </location>
</feature>
<evidence type="ECO:0000256" key="8">
    <source>
        <dbReference type="ARBA" id="ARBA00047899"/>
    </source>
</evidence>
<keyword evidence="14" id="KW-1185">Reference proteome</keyword>
<keyword evidence="2" id="KW-0723">Serine/threonine-protein kinase</keyword>
<evidence type="ECO:0000256" key="5">
    <source>
        <dbReference type="ARBA" id="ARBA00022777"/>
    </source>
</evidence>
<dbReference type="InterPro" id="IPR011009">
    <property type="entry name" value="Kinase-like_dom_sf"/>
</dbReference>
<dbReference type="GO" id="GO:0005737">
    <property type="term" value="C:cytoplasm"/>
    <property type="evidence" value="ECO:0007669"/>
    <property type="project" value="TreeGrafter"/>
</dbReference>
<dbReference type="GO" id="GO:0005524">
    <property type="term" value="F:ATP binding"/>
    <property type="evidence" value="ECO:0007669"/>
    <property type="project" value="UniProtKB-UniRule"/>
</dbReference>
<comment type="catalytic activity">
    <reaction evidence="9">
        <text>L-seryl-[protein] + ATP = O-phospho-L-seryl-[protein] + ADP + H(+)</text>
        <dbReference type="Rhea" id="RHEA:17989"/>
        <dbReference type="Rhea" id="RHEA-COMP:9863"/>
        <dbReference type="Rhea" id="RHEA-COMP:11604"/>
        <dbReference type="ChEBI" id="CHEBI:15378"/>
        <dbReference type="ChEBI" id="CHEBI:29999"/>
        <dbReference type="ChEBI" id="CHEBI:30616"/>
        <dbReference type="ChEBI" id="CHEBI:83421"/>
        <dbReference type="ChEBI" id="CHEBI:456216"/>
        <dbReference type="EC" id="2.7.11.1"/>
    </reaction>
</comment>
<feature type="region of interest" description="Disordered" evidence="11">
    <location>
        <begin position="649"/>
        <end position="671"/>
    </location>
</feature>
<dbReference type="PANTHER" id="PTHR11042">
    <property type="entry name" value="EUKARYOTIC TRANSLATION INITIATION FACTOR 2-ALPHA KINASE EIF2-ALPHA KINASE -RELATED"/>
    <property type="match status" value="1"/>
</dbReference>
<feature type="compositionally biased region" description="Low complexity" evidence="11">
    <location>
        <begin position="502"/>
        <end position="513"/>
    </location>
</feature>
<dbReference type="OrthoDB" id="1405469at2759"/>
<evidence type="ECO:0000256" key="10">
    <source>
        <dbReference type="PROSITE-ProRule" id="PRU10141"/>
    </source>
</evidence>
<dbReference type="PROSITE" id="PS00107">
    <property type="entry name" value="PROTEIN_KINASE_ATP"/>
    <property type="match status" value="1"/>
</dbReference>
<gene>
    <name evidence="13" type="ORF">CVT24_001258</name>
</gene>
<evidence type="ECO:0000256" key="7">
    <source>
        <dbReference type="ARBA" id="ARBA00037982"/>
    </source>
</evidence>
<dbReference type="Gene3D" id="3.30.200.20">
    <property type="entry name" value="Phosphorylase Kinase, domain 1"/>
    <property type="match status" value="1"/>
</dbReference>
<feature type="region of interest" description="Disordered" evidence="11">
    <location>
        <begin position="329"/>
        <end position="396"/>
    </location>
</feature>
<sequence length="742" mass="81759">MTSTSASNPSRALIVTSNNHSHSTDTIDSPLRLDTTSATGRDTQWQPILHASNQVVLYNPHSHALSITSSSTFSPAAVVPHRRRQQHHLDSCPYCKQPLPPDFLQGPLDEHDTDYSGSWDDDLYGHSSAFTDSEDTDAEHGRFTDPAYESRASNYFQLLAIANETSSVTSSPPHRDSSLEAGPSSPTDGTTNNNASAGYSGDRPMAEGYFKSFFQEEYKLGMGANGTVYLCQHVLDGNPLGHFAVKKIAVGQSHSYLLKILREVRLLERLHHPNIITYHHAWLETSQFSSFGPKVPTLHVLMQWAEGGSLDDFIDVRLGRKPAHIHMHPAFPTAPFSGVNSPQPSPQSESQVLPNATPTPDTPTGQKGKRPWFQDSPQRPAAVHAPSSNEDHSRSARIKAFRAYQRAPPEEKERMRRELDMFGGGISSPAKGKNEWTPVHLLSADEIKSLFTDVVEGLQFLHSKSILHLDLKPGNVLLTWDEGSLIPRAMLSDFGTSRDMLRSSTTRSGNTGTLEYTAPESLPSPTGVLRQIDSKADMWSLGMILHKLLFFKLPYRYAAVGDANGEPVSRTEEGEKMDRLEKEVQDYPGFKSTPALVTGFETRRLPRSFLVLLENLLHKAPAGRPSCDRVVTAIREGKFDPLAITSTNSLPMTRASSDPNGNPTSPNLNEEGTEAFIAPENLRLLALPSPSEVLGPEEDNWMRWFTEEKARLEEKGSSIFVITRGAELRACCQGSDNSAGLP</sequence>
<dbReference type="InParanoid" id="A0A409YFX7"/>
<feature type="region of interest" description="Disordered" evidence="11">
    <location>
        <begin position="166"/>
        <end position="201"/>
    </location>
</feature>
<reference evidence="13 14" key="1">
    <citation type="journal article" date="2018" name="Evol. Lett.">
        <title>Horizontal gene cluster transfer increased hallucinogenic mushroom diversity.</title>
        <authorList>
            <person name="Reynolds H.T."/>
            <person name="Vijayakumar V."/>
            <person name="Gluck-Thaler E."/>
            <person name="Korotkin H.B."/>
            <person name="Matheny P.B."/>
            <person name="Slot J.C."/>
        </authorList>
    </citation>
    <scope>NUCLEOTIDE SEQUENCE [LARGE SCALE GENOMIC DNA]</scope>
    <source>
        <strain evidence="13 14">2629</strain>
    </source>
</reference>
<dbReference type="AlphaFoldDB" id="A0A409YFX7"/>
<dbReference type="EC" id="2.7.11.1" evidence="1"/>
<feature type="compositionally biased region" description="Polar residues" evidence="11">
    <location>
        <begin position="352"/>
        <end position="365"/>
    </location>
</feature>
<keyword evidence="5" id="KW-0418">Kinase</keyword>
<name>A0A409YFX7_9AGAR</name>
<dbReference type="Pfam" id="PF00069">
    <property type="entry name" value="Pkinase"/>
    <property type="match status" value="2"/>
</dbReference>
<organism evidence="13 14">
    <name type="scientific">Panaeolus cyanescens</name>
    <dbReference type="NCBI Taxonomy" id="181874"/>
    <lineage>
        <taxon>Eukaryota</taxon>
        <taxon>Fungi</taxon>
        <taxon>Dikarya</taxon>
        <taxon>Basidiomycota</taxon>
        <taxon>Agaricomycotina</taxon>
        <taxon>Agaricomycetes</taxon>
        <taxon>Agaricomycetidae</taxon>
        <taxon>Agaricales</taxon>
        <taxon>Agaricineae</taxon>
        <taxon>Galeropsidaceae</taxon>
        <taxon>Panaeolus</taxon>
    </lineage>
</organism>
<comment type="similarity">
    <text evidence="7">Belongs to the protein kinase superfamily. Ser/Thr protein kinase family. GCN2 subfamily.</text>
</comment>
<dbReference type="Gene3D" id="1.10.510.10">
    <property type="entry name" value="Transferase(Phosphotransferase) domain 1"/>
    <property type="match status" value="1"/>
</dbReference>
<dbReference type="InterPro" id="IPR017441">
    <property type="entry name" value="Protein_kinase_ATP_BS"/>
</dbReference>
<dbReference type="PANTHER" id="PTHR11042:SF138">
    <property type="entry name" value="SERINE_THREONINE-PROTEIN KINASE IKS1-RELATED"/>
    <property type="match status" value="1"/>
</dbReference>
<dbReference type="PROSITE" id="PS50011">
    <property type="entry name" value="PROTEIN_KINASE_DOM"/>
    <property type="match status" value="1"/>
</dbReference>
<evidence type="ECO:0000256" key="4">
    <source>
        <dbReference type="ARBA" id="ARBA00022741"/>
    </source>
</evidence>
<protein>
    <recommendedName>
        <fullName evidence="1">non-specific serine/threonine protein kinase</fullName>
        <ecNumber evidence="1">2.7.11.1</ecNumber>
    </recommendedName>
</protein>
<evidence type="ECO:0000313" key="13">
    <source>
        <dbReference type="EMBL" id="PPR01919.1"/>
    </source>
</evidence>
<evidence type="ECO:0000256" key="9">
    <source>
        <dbReference type="ARBA" id="ARBA00048679"/>
    </source>
</evidence>
<feature type="compositionally biased region" description="Polar residues" evidence="11">
    <location>
        <begin position="649"/>
        <end position="670"/>
    </location>
</feature>
<dbReference type="PROSITE" id="PS00108">
    <property type="entry name" value="PROTEIN_KINASE_ST"/>
    <property type="match status" value="1"/>
</dbReference>
<proteinExistence type="inferred from homology"/>
<evidence type="ECO:0000256" key="11">
    <source>
        <dbReference type="SAM" id="MobiDB-lite"/>
    </source>
</evidence>
<dbReference type="SMART" id="SM00220">
    <property type="entry name" value="S_TKc"/>
    <property type="match status" value="1"/>
</dbReference>
<feature type="compositionally biased region" description="Polar residues" evidence="11">
    <location>
        <begin position="184"/>
        <end position="197"/>
    </location>
</feature>
<dbReference type="InterPro" id="IPR000719">
    <property type="entry name" value="Prot_kinase_dom"/>
</dbReference>
<comment type="catalytic activity">
    <reaction evidence="8">
        <text>L-threonyl-[protein] + ATP = O-phospho-L-threonyl-[protein] + ADP + H(+)</text>
        <dbReference type="Rhea" id="RHEA:46608"/>
        <dbReference type="Rhea" id="RHEA-COMP:11060"/>
        <dbReference type="Rhea" id="RHEA-COMP:11605"/>
        <dbReference type="ChEBI" id="CHEBI:15378"/>
        <dbReference type="ChEBI" id="CHEBI:30013"/>
        <dbReference type="ChEBI" id="CHEBI:30616"/>
        <dbReference type="ChEBI" id="CHEBI:61977"/>
        <dbReference type="ChEBI" id="CHEBI:456216"/>
        <dbReference type="EC" id="2.7.11.1"/>
    </reaction>
</comment>
<accession>A0A409YFX7</accession>
<keyword evidence="3" id="KW-0808">Transferase</keyword>
<feature type="compositionally biased region" description="Polar residues" evidence="11">
    <location>
        <begin position="1"/>
        <end position="27"/>
    </location>
</feature>
<evidence type="ECO:0000256" key="3">
    <source>
        <dbReference type="ARBA" id="ARBA00022679"/>
    </source>
</evidence>
<comment type="caution">
    <text evidence="13">The sequence shown here is derived from an EMBL/GenBank/DDBJ whole genome shotgun (WGS) entry which is preliminary data.</text>
</comment>
<evidence type="ECO:0000259" key="12">
    <source>
        <dbReference type="PROSITE" id="PS50011"/>
    </source>
</evidence>
<dbReference type="STRING" id="181874.A0A409YFX7"/>
<dbReference type="EMBL" id="NHTK01001202">
    <property type="protein sequence ID" value="PPR01919.1"/>
    <property type="molecule type" value="Genomic_DNA"/>
</dbReference>
<keyword evidence="4 10" id="KW-0547">Nucleotide-binding</keyword>
<dbReference type="CDD" id="cd00180">
    <property type="entry name" value="PKc"/>
    <property type="match status" value="1"/>
</dbReference>
<evidence type="ECO:0000256" key="1">
    <source>
        <dbReference type="ARBA" id="ARBA00012513"/>
    </source>
</evidence>
<feature type="region of interest" description="Disordered" evidence="11">
    <location>
        <begin position="500"/>
        <end position="519"/>
    </location>
</feature>
<dbReference type="InterPro" id="IPR050339">
    <property type="entry name" value="CC_SR_Kinase"/>
</dbReference>
<evidence type="ECO:0000256" key="6">
    <source>
        <dbReference type="ARBA" id="ARBA00022840"/>
    </source>
</evidence>
<evidence type="ECO:0000313" key="14">
    <source>
        <dbReference type="Proteomes" id="UP000284842"/>
    </source>
</evidence>
<dbReference type="InterPro" id="IPR008271">
    <property type="entry name" value="Ser/Thr_kinase_AS"/>
</dbReference>
<dbReference type="GO" id="GO:0004674">
    <property type="term" value="F:protein serine/threonine kinase activity"/>
    <property type="evidence" value="ECO:0007669"/>
    <property type="project" value="UniProtKB-KW"/>
</dbReference>
<dbReference type="FunFam" id="3.30.200.20:FF:000306">
    <property type="entry name" value="IKS protein kinase"/>
    <property type="match status" value="1"/>
</dbReference>
<dbReference type="Proteomes" id="UP000284842">
    <property type="component" value="Unassembled WGS sequence"/>
</dbReference>
<dbReference type="GO" id="GO:0005634">
    <property type="term" value="C:nucleus"/>
    <property type="evidence" value="ECO:0007669"/>
    <property type="project" value="TreeGrafter"/>
</dbReference>
<evidence type="ECO:0000256" key="2">
    <source>
        <dbReference type="ARBA" id="ARBA00022527"/>
    </source>
</evidence>
<feature type="binding site" evidence="10">
    <location>
        <position position="247"/>
    </location>
    <ligand>
        <name>ATP</name>
        <dbReference type="ChEBI" id="CHEBI:30616"/>
    </ligand>
</feature>